<dbReference type="STRING" id="94624.Bpet1878"/>
<dbReference type="EMBL" id="AM902716">
    <property type="protein sequence ID" value="CAP42217.1"/>
    <property type="molecule type" value="Genomic_DNA"/>
</dbReference>
<evidence type="ECO:0000313" key="6">
    <source>
        <dbReference type="Proteomes" id="UP000001225"/>
    </source>
</evidence>
<dbReference type="GO" id="GO:0003700">
    <property type="term" value="F:DNA-binding transcription factor activity"/>
    <property type="evidence" value="ECO:0007669"/>
    <property type="project" value="InterPro"/>
</dbReference>
<gene>
    <name evidence="5" type="ordered locus">Bpet1878</name>
</gene>
<dbReference type="InterPro" id="IPR000835">
    <property type="entry name" value="HTH_MarR-typ"/>
</dbReference>
<dbReference type="PROSITE" id="PS01117">
    <property type="entry name" value="HTH_MARR_1"/>
    <property type="match status" value="1"/>
</dbReference>
<dbReference type="InterPro" id="IPR023187">
    <property type="entry name" value="Tscrpt_reg_MarR-type_CS"/>
</dbReference>
<dbReference type="InterPro" id="IPR036388">
    <property type="entry name" value="WH-like_DNA-bd_sf"/>
</dbReference>
<keyword evidence="2" id="KW-0238">DNA-binding</keyword>
<protein>
    <submittedName>
        <fullName evidence="5">Transcriptional regulator, MarR family</fullName>
    </submittedName>
</protein>
<dbReference type="KEGG" id="bpt:Bpet1878"/>
<reference evidence="5 6" key="1">
    <citation type="journal article" date="2008" name="BMC Genomics">
        <title>The missing link: Bordetella petrii is endowed with both the metabolic versatility of environmental bacteria and virulence traits of pathogenic Bordetellae.</title>
        <authorList>
            <person name="Gross R."/>
            <person name="Guzman C.A."/>
            <person name="Sebaihia M."/>
            <person name="Martins Dos Santos V.A."/>
            <person name="Pieper D.H."/>
            <person name="Koebnik R."/>
            <person name="Lechner M."/>
            <person name="Bartels D."/>
            <person name="Buhrmester J."/>
            <person name="Choudhuri J.V."/>
            <person name="Ebensen T."/>
            <person name="Gaigalat L."/>
            <person name="Herrmann S."/>
            <person name="Khachane A.N."/>
            <person name="Larisch C."/>
            <person name="Link S."/>
            <person name="Linke B."/>
            <person name="Meyer F."/>
            <person name="Mormann S."/>
            <person name="Nakunst D."/>
            <person name="Rueckert C."/>
            <person name="Schneiker-Bekel S."/>
            <person name="Schulze K."/>
            <person name="Vorhoelter F.J."/>
            <person name="Yevsa T."/>
            <person name="Engle J.T."/>
            <person name="Goldman W.E."/>
            <person name="Puehler A."/>
            <person name="Goebel U.B."/>
            <person name="Goesmann A."/>
            <person name="Bloecker H."/>
            <person name="Kaiser O."/>
            <person name="Martinez-Arias R."/>
        </authorList>
    </citation>
    <scope>NUCLEOTIDE SEQUENCE [LARGE SCALE GENOMIC DNA]</scope>
    <source>
        <strain evidence="6">ATCC BAA-461 / DSM 12804 / CCUG 43448 / CIP 107267 / Se-1111R</strain>
    </source>
</reference>
<proteinExistence type="predicted"/>
<dbReference type="PANTHER" id="PTHR33164:SF43">
    <property type="entry name" value="HTH-TYPE TRANSCRIPTIONAL REPRESSOR YETL"/>
    <property type="match status" value="1"/>
</dbReference>
<dbReference type="InterPro" id="IPR039422">
    <property type="entry name" value="MarR/SlyA-like"/>
</dbReference>
<dbReference type="Gene3D" id="1.10.10.10">
    <property type="entry name" value="Winged helix-like DNA-binding domain superfamily/Winged helix DNA-binding domain"/>
    <property type="match status" value="1"/>
</dbReference>
<dbReference type="GO" id="GO:0006950">
    <property type="term" value="P:response to stress"/>
    <property type="evidence" value="ECO:0007669"/>
    <property type="project" value="TreeGrafter"/>
</dbReference>
<dbReference type="InterPro" id="IPR036390">
    <property type="entry name" value="WH_DNA-bd_sf"/>
</dbReference>
<dbReference type="GO" id="GO:0003677">
    <property type="term" value="F:DNA binding"/>
    <property type="evidence" value="ECO:0007669"/>
    <property type="project" value="UniProtKB-KW"/>
</dbReference>
<evidence type="ECO:0000256" key="1">
    <source>
        <dbReference type="ARBA" id="ARBA00023015"/>
    </source>
</evidence>
<organism evidence="5 6">
    <name type="scientific">Bordetella petrii (strain ATCC BAA-461 / DSM 12804 / CCUG 43448 / CIP 107267 / Se-1111R)</name>
    <dbReference type="NCBI Taxonomy" id="340100"/>
    <lineage>
        <taxon>Bacteria</taxon>
        <taxon>Pseudomonadati</taxon>
        <taxon>Pseudomonadota</taxon>
        <taxon>Betaproteobacteria</taxon>
        <taxon>Burkholderiales</taxon>
        <taxon>Alcaligenaceae</taxon>
        <taxon>Bordetella</taxon>
    </lineage>
</organism>
<dbReference type="Pfam" id="PF12802">
    <property type="entry name" value="MarR_2"/>
    <property type="match status" value="1"/>
</dbReference>
<evidence type="ECO:0000259" key="4">
    <source>
        <dbReference type="PROSITE" id="PS50995"/>
    </source>
</evidence>
<dbReference type="PROSITE" id="PS50995">
    <property type="entry name" value="HTH_MARR_2"/>
    <property type="match status" value="1"/>
</dbReference>
<sequence>MAQISERLVNLVGALALGVTDRMRAAVAEAMSLGGETVAAVIVIGHSPTLSIDQLSRILRLSHAGAVRLVDRLVERGFVEKRPSALDRRTMSLALTPSGSRQRDELLALRKAALEALLAHVSAQDLEALERIAETVVAKLPDDALSALTTCRYCDERSCASCPMEAFGSLDTPCGSPSRT</sequence>
<dbReference type="eggNOG" id="COG1846">
    <property type="taxonomic scope" value="Bacteria"/>
</dbReference>
<dbReference type="PANTHER" id="PTHR33164">
    <property type="entry name" value="TRANSCRIPTIONAL REGULATOR, MARR FAMILY"/>
    <property type="match status" value="1"/>
</dbReference>
<dbReference type="PRINTS" id="PR00598">
    <property type="entry name" value="HTHMARR"/>
</dbReference>
<evidence type="ECO:0000256" key="2">
    <source>
        <dbReference type="ARBA" id="ARBA00023125"/>
    </source>
</evidence>
<accession>A9IJH0</accession>
<keyword evidence="3" id="KW-0804">Transcription</keyword>
<keyword evidence="6" id="KW-1185">Reference proteome</keyword>
<dbReference type="AlphaFoldDB" id="A9IJH0"/>
<evidence type="ECO:0000313" key="5">
    <source>
        <dbReference type="EMBL" id="CAP42217.1"/>
    </source>
</evidence>
<keyword evidence="1" id="KW-0805">Transcription regulation</keyword>
<feature type="domain" description="HTH marR-type" evidence="4">
    <location>
        <begin position="1"/>
        <end position="138"/>
    </location>
</feature>
<dbReference type="Proteomes" id="UP000001225">
    <property type="component" value="Chromosome"/>
</dbReference>
<name>A9IJH0_BORPD</name>
<dbReference type="SUPFAM" id="SSF46785">
    <property type="entry name" value="Winged helix' DNA-binding domain"/>
    <property type="match status" value="1"/>
</dbReference>
<evidence type="ECO:0000256" key="3">
    <source>
        <dbReference type="ARBA" id="ARBA00023163"/>
    </source>
</evidence>
<dbReference type="SMART" id="SM00347">
    <property type="entry name" value="HTH_MARR"/>
    <property type="match status" value="1"/>
</dbReference>